<dbReference type="Gene3D" id="1.20.58.530">
    <property type="match status" value="1"/>
</dbReference>
<protein>
    <recommendedName>
        <fullName evidence="12">Myosin motor domain-containing protein</fullName>
    </recommendedName>
</protein>
<feature type="binding site" description="axial binding residue" evidence="8">
    <location>
        <position position="957"/>
    </location>
    <ligand>
        <name>heme</name>
        <dbReference type="ChEBI" id="CHEBI:30413"/>
    </ligand>
    <ligandPart>
        <name>Fe</name>
        <dbReference type="ChEBI" id="CHEBI:18248"/>
    </ligandPart>
</feature>
<feature type="domain" description="Myosin motor" evidence="12">
    <location>
        <begin position="314"/>
        <end position="509"/>
    </location>
</feature>
<feature type="compositionally biased region" description="Basic and acidic residues" evidence="10">
    <location>
        <begin position="101"/>
        <end position="122"/>
    </location>
</feature>
<evidence type="ECO:0000313" key="13">
    <source>
        <dbReference type="EMBL" id="RYR10969.1"/>
    </source>
</evidence>
<sequence>MLREEREKRRRRGKGGRSRAGAAEFAAAVALPCRRKARTARERTAKREGDRISSPRSQRRRRPHRGSTPSRLATAATTKLAVVAIEAEERESVFAKRGRARAHEGEERRKGKEKQKTMNPGEKEEVCSRTVLLCTQISLRVVMVFPAVTVAIAVYAVCSCHHPPRSSHLLTEYYGSGETKKVSWRESQLKGLRRFLIEKEEDILKALMLDLGKHQVEAFRDEAKLPQIALLSSAEIVPEPLGLVLIISSWNFPFGLSLEPLIGAVAAGNTVVLKPSELSPAYSSILALGLPNFLDLPIIRLCFQVILIQIWLREAIFRVIAAILHLGNINFAKSEEETDSSVLENEESKLHLQITAELLMCDPSALEDVLCKRVMITPEEVIKRSLDPLGATVSRDGLAKTLYSCLFDWLVQKINVSIGQDPESKCLIGVLDIYGFESFKNNSFEQFCINFTNEKLQQHFNQHVFKMEQERYTKEGIDWSYLEFVDNQDVLDLIGKKPGGIIALLDEACYEKVSSLFLSFSLSLSLFLSHVNSFLHFLAKYFKPRSINLPPGPWKLPIIGNIHQVALAGPLPHRSFRELAKKYGPIMHLKLGENSTVVVSSAKLAQEVLKNHDACFQKRPFIAAVPTLVYGPADIAFSPIGQYWRDMRKICTLELLSVKKVQSLASVREAETENLVQKIRESAGSRINLTDIIFSLTSASVYRAAFGNYNKDLDEFVLLIKEVMEIFGGFHWADLFPSIKPLYYLSGLKSKVEKLYKKFDRILEDIVMEHQKKQREGRINVEEEDLVDVLLRVQQSNSLHTKLTISNIKAVVGDVFVAGTETTASTIEWAMAEMIKNPRVMAKAQTELREALRGKKTIHETDIEDLSYLKLVVKETLRLHSPSPLLIPRECTEATNIHGYAIPIKTRVMVNVWAIARDPQYWHDSESFIPERFEDGSLDFKGNNFEYLPFGAGRRICPGMTFGVASVTLPLALLLYHFNWELPSGMKSEDVDMTELAGLAIGRKHALCLIPTVYDP</sequence>
<evidence type="ECO:0000256" key="4">
    <source>
        <dbReference type="ARBA" id="ARBA00022723"/>
    </source>
</evidence>
<keyword evidence="9" id="KW-0009">Actin-binding</keyword>
<keyword evidence="4 8" id="KW-0479">Metal-binding</keyword>
<evidence type="ECO:0000256" key="10">
    <source>
        <dbReference type="SAM" id="MobiDB-lite"/>
    </source>
</evidence>
<comment type="similarity">
    <text evidence="9">Belongs to the TRAFAC class myosin-kinesin ATPase superfamily. Myosin family.</text>
</comment>
<dbReference type="InterPro" id="IPR052306">
    <property type="entry name" value="CYP450_71D"/>
</dbReference>
<feature type="compositionally biased region" description="Basic and acidic residues" evidence="10">
    <location>
        <begin position="39"/>
        <end position="53"/>
    </location>
</feature>
<keyword evidence="14" id="KW-1185">Reference proteome</keyword>
<evidence type="ECO:0000256" key="7">
    <source>
        <dbReference type="ARBA" id="ARBA00023033"/>
    </source>
</evidence>
<keyword evidence="5" id="KW-0560">Oxidoreductase</keyword>
<dbReference type="SUPFAM" id="SSF48264">
    <property type="entry name" value="Cytochrome P450"/>
    <property type="match status" value="1"/>
</dbReference>
<comment type="caution">
    <text evidence="13">The sequence shown here is derived from an EMBL/GenBank/DDBJ whole genome shotgun (WGS) entry which is preliminary data.</text>
</comment>
<keyword evidence="9" id="KW-0518">Myosin</keyword>
<evidence type="ECO:0000313" key="14">
    <source>
        <dbReference type="Proteomes" id="UP000289738"/>
    </source>
</evidence>
<feature type="compositionally biased region" description="Low complexity" evidence="10">
    <location>
        <begin position="66"/>
        <end position="76"/>
    </location>
</feature>
<evidence type="ECO:0000256" key="1">
    <source>
        <dbReference type="ARBA" id="ARBA00001971"/>
    </source>
</evidence>
<feature type="region of interest" description="Disordered" evidence="10">
    <location>
        <begin position="94"/>
        <end position="122"/>
    </location>
</feature>
<keyword evidence="11" id="KW-0812">Transmembrane</keyword>
<dbReference type="GO" id="GO:0005506">
    <property type="term" value="F:iron ion binding"/>
    <property type="evidence" value="ECO:0007669"/>
    <property type="project" value="InterPro"/>
</dbReference>
<comment type="cofactor">
    <cofactor evidence="1 8">
        <name>heme</name>
        <dbReference type="ChEBI" id="CHEBI:30413"/>
    </cofactor>
</comment>
<keyword evidence="6 8" id="KW-0408">Iron</keyword>
<feature type="transmembrane region" description="Helical" evidence="11">
    <location>
        <begin position="137"/>
        <end position="157"/>
    </location>
</feature>
<dbReference type="PROSITE" id="PS51456">
    <property type="entry name" value="MYOSIN_MOTOR"/>
    <property type="match status" value="1"/>
</dbReference>
<dbReference type="InterPro" id="IPR036396">
    <property type="entry name" value="Cyt_P450_sf"/>
</dbReference>
<keyword evidence="11" id="KW-0472">Membrane</keyword>
<dbReference type="InterPro" id="IPR016162">
    <property type="entry name" value="Ald_DH_N"/>
</dbReference>
<dbReference type="GO" id="GO:0005524">
    <property type="term" value="F:ATP binding"/>
    <property type="evidence" value="ECO:0007669"/>
    <property type="project" value="InterPro"/>
</dbReference>
<proteinExistence type="inferred from homology"/>
<keyword evidence="11" id="KW-1133">Transmembrane helix</keyword>
<reference evidence="13 14" key="1">
    <citation type="submission" date="2019-01" db="EMBL/GenBank/DDBJ databases">
        <title>Sequencing of cultivated peanut Arachis hypogaea provides insights into genome evolution and oil improvement.</title>
        <authorList>
            <person name="Chen X."/>
        </authorList>
    </citation>
    <scope>NUCLEOTIDE SEQUENCE [LARGE SCALE GENOMIC DNA]</scope>
    <source>
        <strain evidence="14">cv. Fuhuasheng</strain>
        <tissue evidence="13">Leaves</tissue>
    </source>
</reference>
<dbReference type="Gene3D" id="1.10.630.10">
    <property type="entry name" value="Cytochrome P450"/>
    <property type="match status" value="1"/>
</dbReference>
<dbReference type="SUPFAM" id="SSF52540">
    <property type="entry name" value="P-loop containing nucleoside triphosphate hydrolases"/>
    <property type="match status" value="1"/>
</dbReference>
<dbReference type="InterPro" id="IPR015590">
    <property type="entry name" value="Aldehyde_DH_dom"/>
</dbReference>
<dbReference type="InterPro" id="IPR002401">
    <property type="entry name" value="Cyt_P450_E_grp-I"/>
</dbReference>
<evidence type="ECO:0000256" key="3">
    <source>
        <dbReference type="ARBA" id="ARBA00022617"/>
    </source>
</evidence>
<dbReference type="GO" id="GO:0003779">
    <property type="term" value="F:actin binding"/>
    <property type="evidence" value="ECO:0007669"/>
    <property type="project" value="UniProtKB-KW"/>
</dbReference>
<organism evidence="13 14">
    <name type="scientific">Arachis hypogaea</name>
    <name type="common">Peanut</name>
    <dbReference type="NCBI Taxonomy" id="3818"/>
    <lineage>
        <taxon>Eukaryota</taxon>
        <taxon>Viridiplantae</taxon>
        <taxon>Streptophyta</taxon>
        <taxon>Embryophyta</taxon>
        <taxon>Tracheophyta</taxon>
        <taxon>Spermatophyta</taxon>
        <taxon>Magnoliopsida</taxon>
        <taxon>eudicotyledons</taxon>
        <taxon>Gunneridae</taxon>
        <taxon>Pentapetalae</taxon>
        <taxon>rosids</taxon>
        <taxon>fabids</taxon>
        <taxon>Fabales</taxon>
        <taxon>Fabaceae</taxon>
        <taxon>Papilionoideae</taxon>
        <taxon>50 kb inversion clade</taxon>
        <taxon>dalbergioids sensu lato</taxon>
        <taxon>Dalbergieae</taxon>
        <taxon>Pterocarpus clade</taxon>
        <taxon>Arachis</taxon>
    </lineage>
</organism>
<dbReference type="SMART" id="SM00242">
    <property type="entry name" value="MYSc"/>
    <property type="match status" value="1"/>
</dbReference>
<keyword evidence="7" id="KW-0503">Monooxygenase</keyword>
<dbReference type="InterPro" id="IPR027417">
    <property type="entry name" value="P-loop_NTPase"/>
</dbReference>
<name>A0A444Z9W5_ARAHY</name>
<dbReference type="InterPro" id="IPR001609">
    <property type="entry name" value="Myosin_head_motor_dom-like"/>
</dbReference>
<feature type="compositionally biased region" description="Basic residues" evidence="10">
    <location>
        <begin position="8"/>
        <end position="17"/>
    </location>
</feature>
<dbReference type="GO" id="GO:0003774">
    <property type="term" value="F:cytoskeletal motor activity"/>
    <property type="evidence" value="ECO:0007669"/>
    <property type="project" value="InterPro"/>
</dbReference>
<dbReference type="PRINTS" id="PR00463">
    <property type="entry name" value="EP450I"/>
</dbReference>
<dbReference type="PANTHER" id="PTHR47953">
    <property type="entry name" value="OS08G0105600 PROTEIN"/>
    <property type="match status" value="1"/>
</dbReference>
<dbReference type="InterPro" id="IPR017972">
    <property type="entry name" value="Cyt_P450_CS"/>
</dbReference>
<dbReference type="Gene3D" id="3.40.605.10">
    <property type="entry name" value="Aldehyde Dehydrogenase, Chain A, domain 1"/>
    <property type="match status" value="1"/>
</dbReference>
<dbReference type="PRINTS" id="PR00385">
    <property type="entry name" value="P450"/>
</dbReference>
<keyword evidence="3 8" id="KW-0349">Heme</keyword>
<evidence type="ECO:0000256" key="2">
    <source>
        <dbReference type="ARBA" id="ARBA00010617"/>
    </source>
</evidence>
<feature type="compositionally biased region" description="Low complexity" evidence="10">
    <location>
        <begin position="19"/>
        <end position="30"/>
    </location>
</feature>
<evidence type="ECO:0000256" key="6">
    <source>
        <dbReference type="ARBA" id="ARBA00023004"/>
    </source>
</evidence>
<dbReference type="Pfam" id="PF00171">
    <property type="entry name" value="Aldedh"/>
    <property type="match status" value="1"/>
</dbReference>
<evidence type="ECO:0000256" key="5">
    <source>
        <dbReference type="ARBA" id="ARBA00023002"/>
    </source>
</evidence>
<evidence type="ECO:0000256" key="8">
    <source>
        <dbReference type="PIRSR" id="PIRSR602401-1"/>
    </source>
</evidence>
<gene>
    <name evidence="13" type="ORF">Ahy_B05g079458</name>
</gene>
<evidence type="ECO:0000256" key="9">
    <source>
        <dbReference type="PROSITE-ProRule" id="PRU00782"/>
    </source>
</evidence>
<dbReference type="EMBL" id="SDMP01000015">
    <property type="protein sequence ID" value="RYR10969.1"/>
    <property type="molecule type" value="Genomic_DNA"/>
</dbReference>
<evidence type="ECO:0000256" key="11">
    <source>
        <dbReference type="SAM" id="Phobius"/>
    </source>
</evidence>
<dbReference type="GO" id="GO:0004497">
    <property type="term" value="F:monooxygenase activity"/>
    <property type="evidence" value="ECO:0007669"/>
    <property type="project" value="UniProtKB-KW"/>
</dbReference>
<accession>A0A444Z9W5</accession>
<dbReference type="STRING" id="3818.A0A444Z9W5"/>
<dbReference type="FunFam" id="1.10.630.10:FF:000008">
    <property type="entry name" value="Cytochrome P450 71D8"/>
    <property type="match status" value="1"/>
</dbReference>
<dbReference type="GO" id="GO:0020037">
    <property type="term" value="F:heme binding"/>
    <property type="evidence" value="ECO:0007669"/>
    <property type="project" value="InterPro"/>
</dbReference>
<dbReference type="SUPFAM" id="SSF53720">
    <property type="entry name" value="ALDH-like"/>
    <property type="match status" value="1"/>
</dbReference>
<dbReference type="GO" id="GO:0016459">
    <property type="term" value="C:myosin complex"/>
    <property type="evidence" value="ECO:0007669"/>
    <property type="project" value="UniProtKB-KW"/>
</dbReference>
<comment type="caution">
    <text evidence="9">Lacks conserved residue(s) required for the propagation of feature annotation.</text>
</comment>
<dbReference type="InterPro" id="IPR001128">
    <property type="entry name" value="Cyt_P450"/>
</dbReference>
<dbReference type="Proteomes" id="UP000289738">
    <property type="component" value="Chromosome B05"/>
</dbReference>
<dbReference type="InterPro" id="IPR016161">
    <property type="entry name" value="Ald_DH/histidinol_DH"/>
</dbReference>
<dbReference type="AlphaFoldDB" id="A0A444Z9W5"/>
<dbReference type="CDD" id="cd11072">
    <property type="entry name" value="CYP71-like"/>
    <property type="match status" value="1"/>
</dbReference>
<dbReference type="PROSITE" id="PS00086">
    <property type="entry name" value="CYTOCHROME_P450"/>
    <property type="match status" value="1"/>
</dbReference>
<feature type="region of interest" description="Disordered" evidence="10">
    <location>
        <begin position="1"/>
        <end position="76"/>
    </location>
</feature>
<dbReference type="Pfam" id="PF00067">
    <property type="entry name" value="p450"/>
    <property type="match status" value="1"/>
</dbReference>
<keyword evidence="9" id="KW-0505">Motor protein</keyword>
<dbReference type="PANTHER" id="PTHR47953:SF16">
    <property type="entry name" value="CYTOCHROME P450 71D8"/>
    <property type="match status" value="1"/>
</dbReference>
<evidence type="ECO:0000259" key="12">
    <source>
        <dbReference type="PROSITE" id="PS51456"/>
    </source>
</evidence>
<dbReference type="GO" id="GO:0016705">
    <property type="term" value="F:oxidoreductase activity, acting on paired donors, with incorporation or reduction of molecular oxygen"/>
    <property type="evidence" value="ECO:0007669"/>
    <property type="project" value="InterPro"/>
</dbReference>
<dbReference type="Gene3D" id="1.20.120.720">
    <property type="entry name" value="Myosin VI head, motor domain, U50 subdomain"/>
    <property type="match status" value="1"/>
</dbReference>
<dbReference type="Pfam" id="PF00063">
    <property type="entry name" value="Myosin_head"/>
    <property type="match status" value="1"/>
</dbReference>
<comment type="similarity">
    <text evidence="2">Belongs to the cytochrome P450 family.</text>
</comment>